<dbReference type="EMBL" id="JAGJCB010000005">
    <property type="protein sequence ID" value="MBP0903790.1"/>
    <property type="molecule type" value="Genomic_DNA"/>
</dbReference>
<evidence type="ECO:0000259" key="3">
    <source>
        <dbReference type="Pfam" id="PF18962"/>
    </source>
</evidence>
<keyword evidence="5" id="KW-1185">Reference proteome</keyword>
<feature type="chain" id="PRO_5046581680" evidence="2">
    <location>
        <begin position="20"/>
        <end position="157"/>
    </location>
</feature>
<name>A0ABS4BUP4_9FLAO</name>
<dbReference type="RefSeq" id="WP_209654362.1">
    <property type="nucleotide sequence ID" value="NZ_JAGJCB010000005.1"/>
</dbReference>
<sequence>MIKNTLVALLLFATHLINSQESLSTTGGETTGSGGSSSYSVGQMVFSTNSGSNGTVTQGVQQSIELLTLSNKEFTGLTLKLATYPNPTTDYIILKLEDSDLKDLTYTMYDIQGKAITNGQATQKTTQIRMQHLEMGTYILKVNHSNKELKTFKIIKK</sequence>
<keyword evidence="1 2" id="KW-0732">Signal</keyword>
<evidence type="ECO:0000256" key="2">
    <source>
        <dbReference type="SAM" id="SignalP"/>
    </source>
</evidence>
<feature type="signal peptide" evidence="2">
    <location>
        <begin position="1"/>
        <end position="19"/>
    </location>
</feature>
<dbReference type="Pfam" id="PF18962">
    <property type="entry name" value="Por_Secre_tail"/>
    <property type="match status" value="1"/>
</dbReference>
<accession>A0ABS4BUP4</accession>
<organism evidence="4 5">
    <name type="scientific">Mariniflexile gromovii</name>
    <dbReference type="NCBI Taxonomy" id="362523"/>
    <lineage>
        <taxon>Bacteria</taxon>
        <taxon>Pseudomonadati</taxon>
        <taxon>Bacteroidota</taxon>
        <taxon>Flavobacteriia</taxon>
        <taxon>Flavobacteriales</taxon>
        <taxon>Flavobacteriaceae</taxon>
        <taxon>Mariniflexile</taxon>
    </lineage>
</organism>
<dbReference type="InterPro" id="IPR026444">
    <property type="entry name" value="Secre_tail"/>
</dbReference>
<dbReference type="Proteomes" id="UP000670776">
    <property type="component" value="Unassembled WGS sequence"/>
</dbReference>
<comment type="caution">
    <text evidence="4">The sequence shown here is derived from an EMBL/GenBank/DDBJ whole genome shotgun (WGS) entry which is preliminary data.</text>
</comment>
<reference evidence="4 5" key="1">
    <citation type="submission" date="2021-04" db="EMBL/GenBank/DDBJ databases">
        <title>Mariniflexile gromovii gen. nov., sp. nov., a gliding bacterium isolated from the sea urchin Strongylocentrotus intermedius.</title>
        <authorList>
            <person name="Ko S."/>
            <person name="Le V."/>
            <person name="Ahn C.-Y."/>
            <person name="Oh H.-M."/>
        </authorList>
    </citation>
    <scope>NUCLEOTIDE SEQUENCE [LARGE SCALE GENOMIC DNA]</scope>
    <source>
        <strain evidence="4 5">KCTC 12570</strain>
    </source>
</reference>
<protein>
    <submittedName>
        <fullName evidence="4">T9SS type A sorting domain-containing protein</fullName>
    </submittedName>
</protein>
<evidence type="ECO:0000313" key="4">
    <source>
        <dbReference type="EMBL" id="MBP0903790.1"/>
    </source>
</evidence>
<evidence type="ECO:0000313" key="5">
    <source>
        <dbReference type="Proteomes" id="UP000670776"/>
    </source>
</evidence>
<feature type="domain" description="Secretion system C-terminal sorting" evidence="3">
    <location>
        <begin position="84"/>
        <end position="152"/>
    </location>
</feature>
<proteinExistence type="predicted"/>
<evidence type="ECO:0000256" key="1">
    <source>
        <dbReference type="ARBA" id="ARBA00022729"/>
    </source>
</evidence>
<gene>
    <name evidence="4" type="ORF">J8H85_08105</name>
</gene>
<dbReference type="NCBIfam" id="TIGR04183">
    <property type="entry name" value="Por_Secre_tail"/>
    <property type="match status" value="1"/>
</dbReference>